<proteinExistence type="predicted"/>
<dbReference type="AlphaFoldDB" id="A0A371ERG6"/>
<keyword evidence="4" id="KW-1185">Reference proteome</keyword>
<dbReference type="PANTHER" id="PTHR24559:SF457">
    <property type="entry name" value="RNA-DIRECTED DNA POLYMERASE HOMOLOG"/>
    <property type="match status" value="1"/>
</dbReference>
<dbReference type="InterPro" id="IPR043128">
    <property type="entry name" value="Rev_trsase/Diguanyl_cyclase"/>
</dbReference>
<evidence type="ECO:0000256" key="1">
    <source>
        <dbReference type="SAM" id="MobiDB-lite"/>
    </source>
</evidence>
<accession>A0A371ERG6</accession>
<dbReference type="InterPro" id="IPR043502">
    <property type="entry name" value="DNA/RNA_pol_sf"/>
</dbReference>
<sequence length="222" mass="25403">MDGFSGYNQIRMALEDKEKATFIITWGTFCYKVMLFRLKNARATYQRAMVTLFHDMMHKEVKVYVDNMVAKSRMPNQHVNDLRKLFERLWKYKLRLNPAKCTFGVKTRKLLGFIVNERGIEVNLDKVKAIRDMPASKTETEPHIQAPLEKSKDGVESRVPGGLQESQAIPEDAPRSCPDGTQKTPDPLFISVGRVNGWYLGATRCFREGTGHLLSQQEIHGL</sequence>
<evidence type="ECO:0000259" key="2">
    <source>
        <dbReference type="Pfam" id="PF00078"/>
    </source>
</evidence>
<dbReference type="Gene3D" id="3.30.70.270">
    <property type="match status" value="1"/>
</dbReference>
<name>A0A371ERG6_MUCPR</name>
<dbReference type="InterPro" id="IPR000477">
    <property type="entry name" value="RT_dom"/>
</dbReference>
<organism evidence="3 4">
    <name type="scientific">Mucuna pruriens</name>
    <name type="common">Velvet bean</name>
    <name type="synonym">Dolichos pruriens</name>
    <dbReference type="NCBI Taxonomy" id="157652"/>
    <lineage>
        <taxon>Eukaryota</taxon>
        <taxon>Viridiplantae</taxon>
        <taxon>Streptophyta</taxon>
        <taxon>Embryophyta</taxon>
        <taxon>Tracheophyta</taxon>
        <taxon>Spermatophyta</taxon>
        <taxon>Magnoliopsida</taxon>
        <taxon>eudicotyledons</taxon>
        <taxon>Gunneridae</taxon>
        <taxon>Pentapetalae</taxon>
        <taxon>rosids</taxon>
        <taxon>fabids</taxon>
        <taxon>Fabales</taxon>
        <taxon>Fabaceae</taxon>
        <taxon>Papilionoideae</taxon>
        <taxon>50 kb inversion clade</taxon>
        <taxon>NPAAA clade</taxon>
        <taxon>indigoferoid/millettioid clade</taxon>
        <taxon>Phaseoleae</taxon>
        <taxon>Mucuna</taxon>
    </lineage>
</organism>
<reference evidence="3" key="1">
    <citation type="submission" date="2018-05" db="EMBL/GenBank/DDBJ databases">
        <title>Draft genome of Mucuna pruriens seed.</title>
        <authorList>
            <person name="Nnadi N.E."/>
            <person name="Vos R."/>
            <person name="Hasami M.H."/>
            <person name="Devisetty U.K."/>
            <person name="Aguiy J.C."/>
        </authorList>
    </citation>
    <scope>NUCLEOTIDE SEQUENCE [LARGE SCALE GENOMIC DNA]</scope>
    <source>
        <strain evidence="3">JCA_2017</strain>
    </source>
</reference>
<dbReference type="OrthoDB" id="101614at2759"/>
<evidence type="ECO:0000313" key="3">
    <source>
        <dbReference type="EMBL" id="RDX68612.1"/>
    </source>
</evidence>
<dbReference type="Pfam" id="PF00078">
    <property type="entry name" value="RVT_1"/>
    <property type="match status" value="1"/>
</dbReference>
<feature type="non-terminal residue" evidence="3">
    <location>
        <position position="1"/>
    </location>
</feature>
<dbReference type="Proteomes" id="UP000257109">
    <property type="component" value="Unassembled WGS sequence"/>
</dbReference>
<gene>
    <name evidence="3" type="ORF">CR513_52377</name>
</gene>
<feature type="domain" description="Reverse transcriptase" evidence="2">
    <location>
        <begin position="2"/>
        <end position="115"/>
    </location>
</feature>
<evidence type="ECO:0000313" key="4">
    <source>
        <dbReference type="Proteomes" id="UP000257109"/>
    </source>
</evidence>
<comment type="caution">
    <text evidence="3">The sequence shown here is derived from an EMBL/GenBank/DDBJ whole genome shotgun (WGS) entry which is preliminary data.</text>
</comment>
<dbReference type="PANTHER" id="PTHR24559">
    <property type="entry name" value="TRANSPOSON TY3-I GAG-POL POLYPROTEIN"/>
    <property type="match status" value="1"/>
</dbReference>
<feature type="region of interest" description="Disordered" evidence="1">
    <location>
        <begin position="134"/>
        <end position="186"/>
    </location>
</feature>
<dbReference type="SUPFAM" id="SSF56672">
    <property type="entry name" value="DNA/RNA polymerases"/>
    <property type="match status" value="1"/>
</dbReference>
<dbReference type="EMBL" id="QJKJ01012458">
    <property type="protein sequence ID" value="RDX68612.1"/>
    <property type="molecule type" value="Genomic_DNA"/>
</dbReference>
<dbReference type="InterPro" id="IPR053134">
    <property type="entry name" value="RNA-dir_DNA_polymerase"/>
</dbReference>
<dbReference type="Gene3D" id="3.10.10.10">
    <property type="entry name" value="HIV Type 1 Reverse Transcriptase, subunit A, domain 1"/>
    <property type="match status" value="1"/>
</dbReference>
<protein>
    <recommendedName>
        <fullName evidence="2">Reverse transcriptase domain-containing protein</fullName>
    </recommendedName>
</protein>
<dbReference type="CDD" id="cd01647">
    <property type="entry name" value="RT_LTR"/>
    <property type="match status" value="1"/>
</dbReference>